<dbReference type="SUPFAM" id="SSF81383">
    <property type="entry name" value="F-box domain"/>
    <property type="match status" value="1"/>
</dbReference>
<dbReference type="InterPro" id="IPR032675">
    <property type="entry name" value="LRR_dom_sf"/>
</dbReference>
<keyword evidence="4" id="KW-1185">Reference proteome</keyword>
<comment type="caution">
    <text evidence="3">The sequence shown here is derived from an EMBL/GenBank/DDBJ whole genome shotgun (WGS) entry which is preliminary data.</text>
</comment>
<reference evidence="3" key="1">
    <citation type="thesis" date="2020" institute="ProQuest LLC" country="789 East Eisenhower Parkway, Ann Arbor, MI, USA">
        <title>Comparative Genomics and Chromosome Evolution.</title>
        <authorList>
            <person name="Mudd A.B."/>
        </authorList>
    </citation>
    <scope>NUCLEOTIDE SEQUENCE</scope>
    <source>
        <strain evidence="3">HN-11 Male</strain>
        <tissue evidence="3">Kidney and liver</tissue>
    </source>
</reference>
<dbReference type="OrthoDB" id="549243at2759"/>
<gene>
    <name evidence="3" type="ORF">GDO78_005550</name>
</gene>
<dbReference type="InterPro" id="IPR006553">
    <property type="entry name" value="Leu-rich_rpt_Cys-con_subtyp"/>
</dbReference>
<evidence type="ECO:0000313" key="4">
    <source>
        <dbReference type="Proteomes" id="UP000770717"/>
    </source>
</evidence>
<accession>A0A8J6FKG5</accession>
<keyword evidence="1" id="KW-0833">Ubl conjugation pathway</keyword>
<dbReference type="SMART" id="SM00367">
    <property type="entry name" value="LRR_CC"/>
    <property type="match status" value="3"/>
</dbReference>
<dbReference type="Proteomes" id="UP000770717">
    <property type="component" value="Unassembled WGS sequence"/>
</dbReference>
<protein>
    <recommendedName>
        <fullName evidence="2">F-box domain-containing protein</fullName>
    </recommendedName>
</protein>
<proteinExistence type="predicted"/>
<dbReference type="Gene3D" id="3.80.10.10">
    <property type="entry name" value="Ribonuclease Inhibitor"/>
    <property type="match status" value="1"/>
</dbReference>
<dbReference type="SUPFAM" id="SSF52047">
    <property type="entry name" value="RNI-like"/>
    <property type="match status" value="1"/>
</dbReference>
<dbReference type="PROSITE" id="PS50181">
    <property type="entry name" value="FBOX"/>
    <property type="match status" value="1"/>
</dbReference>
<dbReference type="PANTHER" id="PTHR13382">
    <property type="entry name" value="MITOCHONDRIAL ATP SYNTHASE COUPLING FACTOR B"/>
    <property type="match status" value="1"/>
</dbReference>
<dbReference type="InterPro" id="IPR001611">
    <property type="entry name" value="Leu-rich_rpt"/>
</dbReference>
<evidence type="ECO:0000313" key="3">
    <source>
        <dbReference type="EMBL" id="KAG9489658.1"/>
    </source>
</evidence>
<organism evidence="3 4">
    <name type="scientific">Eleutherodactylus coqui</name>
    <name type="common">Puerto Rican coqui</name>
    <dbReference type="NCBI Taxonomy" id="57060"/>
    <lineage>
        <taxon>Eukaryota</taxon>
        <taxon>Metazoa</taxon>
        <taxon>Chordata</taxon>
        <taxon>Craniata</taxon>
        <taxon>Vertebrata</taxon>
        <taxon>Euteleostomi</taxon>
        <taxon>Amphibia</taxon>
        <taxon>Batrachia</taxon>
        <taxon>Anura</taxon>
        <taxon>Neobatrachia</taxon>
        <taxon>Hyloidea</taxon>
        <taxon>Eleutherodactylidae</taxon>
        <taxon>Eleutherodactylinae</taxon>
        <taxon>Eleutherodactylus</taxon>
        <taxon>Eleutherodactylus</taxon>
    </lineage>
</organism>
<dbReference type="GO" id="GO:0005737">
    <property type="term" value="C:cytoplasm"/>
    <property type="evidence" value="ECO:0007669"/>
    <property type="project" value="TreeGrafter"/>
</dbReference>
<dbReference type="Pfam" id="PF13516">
    <property type="entry name" value="LRR_6"/>
    <property type="match status" value="1"/>
</dbReference>
<name>A0A8J6FKG5_ELECQ</name>
<dbReference type="CDD" id="cd22129">
    <property type="entry name" value="F-box_FBXL22"/>
    <property type="match status" value="1"/>
</dbReference>
<sequence length="234" mass="26698">MMPGVPAMNITDLNRECLLHLFSFLDKNSRKYLSQTCHKLQDVFQDPSLWTLLRFSSPSELARKNYILGPALKSLSICWYSSRVKICNIEDWVKTALQKSMCSPHLNTVSDFLQEVCKRCPNLRTLTLSGCAHIGDENLIQVLKHCHNLQSLKLENCSGVTDRILVMVPLLSKRLHTLHVNFCRNITRKGLSQMRQGCPEITLQADMSADMIADRMPDDFCIPQRTPGKIIILR</sequence>
<dbReference type="PANTHER" id="PTHR13382:SF10">
    <property type="entry name" value="ATP SYNTHASE SUBUNIT S, MITOCHONDRIAL"/>
    <property type="match status" value="1"/>
</dbReference>
<feature type="domain" description="F-box" evidence="2">
    <location>
        <begin position="7"/>
        <end position="53"/>
    </location>
</feature>
<dbReference type="InterPro" id="IPR050648">
    <property type="entry name" value="F-box_LRR-repeat"/>
</dbReference>
<dbReference type="EMBL" id="WNTK01000002">
    <property type="protein sequence ID" value="KAG9489658.1"/>
    <property type="molecule type" value="Genomic_DNA"/>
</dbReference>
<evidence type="ECO:0000256" key="1">
    <source>
        <dbReference type="ARBA" id="ARBA00022786"/>
    </source>
</evidence>
<dbReference type="InterPro" id="IPR001810">
    <property type="entry name" value="F-box_dom"/>
</dbReference>
<dbReference type="Pfam" id="PF12937">
    <property type="entry name" value="F-box-like"/>
    <property type="match status" value="1"/>
</dbReference>
<dbReference type="InterPro" id="IPR036047">
    <property type="entry name" value="F-box-like_dom_sf"/>
</dbReference>
<dbReference type="AlphaFoldDB" id="A0A8J6FKG5"/>
<evidence type="ECO:0000259" key="2">
    <source>
        <dbReference type="PROSITE" id="PS50181"/>
    </source>
</evidence>